<accession>A0AAU9J7F4</accession>
<reference evidence="2" key="1">
    <citation type="submission" date="2021-09" db="EMBL/GenBank/DDBJ databases">
        <authorList>
            <consortium name="AG Swart"/>
            <person name="Singh M."/>
            <person name="Singh A."/>
            <person name="Seah K."/>
            <person name="Emmerich C."/>
        </authorList>
    </citation>
    <scope>NUCLEOTIDE SEQUENCE</scope>
    <source>
        <strain evidence="2">ATCC30299</strain>
    </source>
</reference>
<dbReference type="Gene3D" id="3.30.160.60">
    <property type="entry name" value="Classic Zinc Finger"/>
    <property type="match status" value="1"/>
</dbReference>
<evidence type="ECO:0000259" key="1">
    <source>
        <dbReference type="PROSITE" id="PS00028"/>
    </source>
</evidence>
<gene>
    <name evidence="2" type="ORF">BSTOLATCC_MIC31993</name>
</gene>
<feature type="domain" description="C2H2-type" evidence="1">
    <location>
        <begin position="109"/>
        <end position="130"/>
    </location>
</feature>
<dbReference type="EMBL" id="CAJZBQ010000032">
    <property type="protein sequence ID" value="CAG9322882.1"/>
    <property type="molecule type" value="Genomic_DNA"/>
</dbReference>
<dbReference type="AlphaFoldDB" id="A0AAU9J7F4"/>
<dbReference type="InterPro" id="IPR013087">
    <property type="entry name" value="Znf_C2H2_type"/>
</dbReference>
<dbReference type="Pfam" id="PF13894">
    <property type="entry name" value="zf-C2H2_4"/>
    <property type="match status" value="1"/>
</dbReference>
<comment type="caution">
    <text evidence="2">The sequence shown here is derived from an EMBL/GenBank/DDBJ whole genome shotgun (WGS) entry which is preliminary data.</text>
</comment>
<dbReference type="Proteomes" id="UP001162131">
    <property type="component" value="Unassembled WGS sequence"/>
</dbReference>
<organism evidence="2 3">
    <name type="scientific">Blepharisma stoltei</name>
    <dbReference type="NCBI Taxonomy" id="1481888"/>
    <lineage>
        <taxon>Eukaryota</taxon>
        <taxon>Sar</taxon>
        <taxon>Alveolata</taxon>
        <taxon>Ciliophora</taxon>
        <taxon>Postciliodesmatophora</taxon>
        <taxon>Heterotrichea</taxon>
        <taxon>Heterotrichida</taxon>
        <taxon>Blepharismidae</taxon>
        <taxon>Blepharisma</taxon>
    </lineage>
</organism>
<dbReference type="PROSITE" id="PS00028">
    <property type="entry name" value="ZINC_FINGER_C2H2_1"/>
    <property type="match status" value="2"/>
</dbReference>
<proteinExistence type="predicted"/>
<protein>
    <recommendedName>
        <fullName evidence="1">C2H2-type domain-containing protein</fullName>
    </recommendedName>
</protein>
<keyword evidence="3" id="KW-1185">Reference proteome</keyword>
<sequence>MSDYEDCPEEPLECTCPVCKEKFTDLHKAKVHIYRKHNNYPGCPICLLSFTSKKRLSYHMRADHPFCGACKSRFRFRDEFYLHNLTAHIEDIIVSNKILTGTLTADKKCRICGARLNTRCYAHIHIQFAHPLLKPFFTNLQSN</sequence>
<evidence type="ECO:0000313" key="2">
    <source>
        <dbReference type="EMBL" id="CAG9322882.1"/>
    </source>
</evidence>
<dbReference type="SMART" id="SM00355">
    <property type="entry name" value="ZnF_C2H2"/>
    <property type="match status" value="4"/>
</dbReference>
<feature type="domain" description="C2H2-type" evidence="1">
    <location>
        <begin position="43"/>
        <end position="64"/>
    </location>
</feature>
<name>A0AAU9J7F4_9CILI</name>
<evidence type="ECO:0000313" key="3">
    <source>
        <dbReference type="Proteomes" id="UP001162131"/>
    </source>
</evidence>